<name>A0A4Q2UAS6_9HYPH</name>
<dbReference type="Proteomes" id="UP000290759">
    <property type="component" value="Unassembled WGS sequence"/>
</dbReference>
<protein>
    <submittedName>
        <fullName evidence="1">Uncharacterized protein</fullName>
    </submittedName>
</protein>
<dbReference type="OrthoDB" id="7375469at2"/>
<reference evidence="1 2" key="2">
    <citation type="submission" date="2019-02" db="EMBL/GenBank/DDBJ databases">
        <title>'Lichenibacterium ramalinii' gen. nov. sp. nov., 'Lichenibacterium minor' gen. nov. sp. nov.</title>
        <authorList>
            <person name="Pankratov T."/>
        </authorList>
    </citation>
    <scope>NUCLEOTIDE SEQUENCE [LARGE SCALE GENOMIC DNA]</scope>
    <source>
        <strain evidence="1 2">RmlP026</strain>
    </source>
</reference>
<dbReference type="RefSeq" id="WP_129225751.1">
    <property type="nucleotide sequence ID" value="NZ_QYBB01000008.1"/>
</dbReference>
<evidence type="ECO:0000313" key="1">
    <source>
        <dbReference type="EMBL" id="RYC32227.1"/>
    </source>
</evidence>
<proteinExistence type="predicted"/>
<evidence type="ECO:0000313" key="2">
    <source>
        <dbReference type="Proteomes" id="UP000290759"/>
    </source>
</evidence>
<keyword evidence="2" id="KW-1185">Reference proteome</keyword>
<comment type="caution">
    <text evidence="1">The sequence shown here is derived from an EMBL/GenBank/DDBJ whole genome shotgun (WGS) entry which is preliminary data.</text>
</comment>
<organism evidence="1 2">
    <name type="scientific">Lichenibacterium minor</name>
    <dbReference type="NCBI Taxonomy" id="2316528"/>
    <lineage>
        <taxon>Bacteria</taxon>
        <taxon>Pseudomonadati</taxon>
        <taxon>Pseudomonadota</taxon>
        <taxon>Alphaproteobacteria</taxon>
        <taxon>Hyphomicrobiales</taxon>
        <taxon>Lichenihabitantaceae</taxon>
        <taxon>Lichenibacterium</taxon>
    </lineage>
</organism>
<accession>A0A4Q2UAS6</accession>
<dbReference type="AlphaFoldDB" id="A0A4Q2UAS6"/>
<reference evidence="1 2" key="1">
    <citation type="submission" date="2018-12" db="EMBL/GenBank/DDBJ databases">
        <authorList>
            <person name="Grouzdev D.S."/>
            <person name="Krutkina M.S."/>
        </authorList>
    </citation>
    <scope>NUCLEOTIDE SEQUENCE [LARGE SCALE GENOMIC DNA]</scope>
    <source>
        <strain evidence="1 2">RmlP026</strain>
    </source>
</reference>
<dbReference type="EMBL" id="QYBB01000008">
    <property type="protein sequence ID" value="RYC32227.1"/>
    <property type="molecule type" value="Genomic_DNA"/>
</dbReference>
<gene>
    <name evidence="1" type="ORF">D3273_09340</name>
</gene>
<sequence>MIHAPPQAPASPLEALALSERFVLWNLRAWACCCRGRRLPAAPVVSAFADLGAPAAADALDAAMTRLVLATGRPLAVHCPPHPGLSDDERTLLAAAAAAQRHDRDALATLFADVLSPPASALVGRSLMEFGAAIALVGVLLPQPGPAAGWPAPAAPATLH</sequence>